<evidence type="ECO:0000313" key="2">
    <source>
        <dbReference type="EMBL" id="TWI85292.1"/>
    </source>
</evidence>
<sequence length="154" mass="18388">MHQRFETIFEVTSQPINYWWAFPLIFIIVGVLFFKSTPPKSFDRVFLFLFITFFVCVFVYLTEGNFKTYLRLRSLYKEKKYKIVEGYVTDFVAGRTKVKETYKVNGIPFSQGYAWYGYKENYESDGSINEGKYVRLFYIESGKEKIILRVDIAR</sequence>
<proteinExistence type="predicted"/>
<keyword evidence="1" id="KW-1133">Transmembrane helix</keyword>
<gene>
    <name evidence="2" type="ORF">IQ13_0451</name>
</gene>
<keyword evidence="1" id="KW-0812">Transmembrane</keyword>
<feature type="transmembrane region" description="Helical" evidence="1">
    <location>
        <begin position="46"/>
        <end position="62"/>
    </location>
</feature>
<dbReference type="OrthoDB" id="795060at2"/>
<dbReference type="EMBL" id="VLLE01000002">
    <property type="protein sequence ID" value="TWI85292.1"/>
    <property type="molecule type" value="Genomic_DNA"/>
</dbReference>
<protein>
    <submittedName>
        <fullName evidence="2">Uncharacterized protein</fullName>
    </submittedName>
</protein>
<keyword evidence="3" id="KW-1185">Reference proteome</keyword>
<organism evidence="2 3">
    <name type="scientific">Lacibacter cauensis</name>
    <dbReference type="NCBI Taxonomy" id="510947"/>
    <lineage>
        <taxon>Bacteria</taxon>
        <taxon>Pseudomonadati</taxon>
        <taxon>Bacteroidota</taxon>
        <taxon>Chitinophagia</taxon>
        <taxon>Chitinophagales</taxon>
        <taxon>Chitinophagaceae</taxon>
        <taxon>Lacibacter</taxon>
    </lineage>
</organism>
<dbReference type="Proteomes" id="UP000316167">
    <property type="component" value="Unassembled WGS sequence"/>
</dbReference>
<dbReference type="AlphaFoldDB" id="A0A562SVN4"/>
<comment type="caution">
    <text evidence="2">The sequence shown here is derived from an EMBL/GenBank/DDBJ whole genome shotgun (WGS) entry which is preliminary data.</text>
</comment>
<evidence type="ECO:0000256" key="1">
    <source>
        <dbReference type="SAM" id="Phobius"/>
    </source>
</evidence>
<accession>A0A562SVN4</accession>
<dbReference type="RefSeq" id="WP_144884058.1">
    <property type="nucleotide sequence ID" value="NZ_VLLE01000002.1"/>
</dbReference>
<name>A0A562SVN4_9BACT</name>
<keyword evidence="1" id="KW-0472">Membrane</keyword>
<feature type="transmembrane region" description="Helical" evidence="1">
    <location>
        <begin position="16"/>
        <end position="34"/>
    </location>
</feature>
<evidence type="ECO:0000313" key="3">
    <source>
        <dbReference type="Proteomes" id="UP000316167"/>
    </source>
</evidence>
<reference evidence="2 3" key="1">
    <citation type="journal article" date="2015" name="Stand. Genomic Sci.">
        <title>Genomic Encyclopedia of Bacterial and Archaeal Type Strains, Phase III: the genomes of soil and plant-associated and newly described type strains.</title>
        <authorList>
            <person name="Whitman W.B."/>
            <person name="Woyke T."/>
            <person name="Klenk H.P."/>
            <person name="Zhou Y."/>
            <person name="Lilburn T.G."/>
            <person name="Beck B.J."/>
            <person name="De Vos P."/>
            <person name="Vandamme P."/>
            <person name="Eisen J.A."/>
            <person name="Garrity G."/>
            <person name="Hugenholtz P."/>
            <person name="Kyrpides N.C."/>
        </authorList>
    </citation>
    <scope>NUCLEOTIDE SEQUENCE [LARGE SCALE GENOMIC DNA]</scope>
    <source>
        <strain evidence="2 3">CGMCC 1.7271</strain>
    </source>
</reference>